<reference evidence="2" key="1">
    <citation type="submission" date="2022-11" db="UniProtKB">
        <authorList>
            <consortium name="WormBaseParasite"/>
        </authorList>
    </citation>
    <scope>IDENTIFICATION</scope>
</reference>
<organism evidence="1 2">
    <name type="scientific">Ditylenchus dipsaci</name>
    <dbReference type="NCBI Taxonomy" id="166011"/>
    <lineage>
        <taxon>Eukaryota</taxon>
        <taxon>Metazoa</taxon>
        <taxon>Ecdysozoa</taxon>
        <taxon>Nematoda</taxon>
        <taxon>Chromadorea</taxon>
        <taxon>Rhabditida</taxon>
        <taxon>Tylenchina</taxon>
        <taxon>Tylenchomorpha</taxon>
        <taxon>Sphaerularioidea</taxon>
        <taxon>Anguinidae</taxon>
        <taxon>Anguininae</taxon>
        <taxon>Ditylenchus</taxon>
    </lineage>
</organism>
<keyword evidence="1" id="KW-1185">Reference proteome</keyword>
<accession>A0A915DA19</accession>
<sequence length="181" mass="20525">MAIFIEHKKRRPMLALYLLNLASESVFRQLVHRNYLQPIPHAQCLLFSIGLAYLFYATKQHDNTNIDLTNILNLTHGHASTKILKSVVDVPEKFERCLAWLRHQGGRHLLCTHHKSSCISNALEPAVRNFAFGVTFSCLIKIVSNLSSPNKILKSLMNVKLLQFPAFLAAMLSFISPFQVV</sequence>
<protein>
    <submittedName>
        <fullName evidence="2">Uncharacterized protein</fullName>
    </submittedName>
</protein>
<dbReference type="AlphaFoldDB" id="A0A915DA19"/>
<dbReference type="Proteomes" id="UP000887574">
    <property type="component" value="Unplaced"/>
</dbReference>
<name>A0A915DA19_9BILA</name>
<evidence type="ECO:0000313" key="2">
    <source>
        <dbReference type="WBParaSite" id="jg17237"/>
    </source>
</evidence>
<dbReference type="PANTHER" id="PTHR12459:SF15">
    <property type="entry name" value="TRANSMEMBRANE PROTEIN 135"/>
    <property type="match status" value="1"/>
</dbReference>
<dbReference type="PANTHER" id="PTHR12459">
    <property type="entry name" value="TRANSMEMBRANE PROTEIN 135-RELATED"/>
    <property type="match status" value="1"/>
</dbReference>
<dbReference type="WBParaSite" id="jg17237">
    <property type="protein sequence ID" value="jg17237"/>
    <property type="gene ID" value="jg17237"/>
</dbReference>
<dbReference type="InterPro" id="IPR026749">
    <property type="entry name" value="Tmem135"/>
</dbReference>
<evidence type="ECO:0000313" key="1">
    <source>
        <dbReference type="Proteomes" id="UP000887574"/>
    </source>
</evidence>
<proteinExistence type="predicted"/>